<sequence>MFLRKFLVCGSLIAAIQAFTYIIQTSSTRDIDYYMNQYDAQFNAFRASKKANTFRSFNVGNITGFMGDFDDELLGLLYNDSSILEISAEKYLKLDAVQTQEFSSRHLLRLTHKNLIYDNQPELLYDASAGIGVDVAIIDSGVNGKHCEFTGRVKRIFDFVNEAGIDDPIGHGTALAGVVGSETYGVAKKCNIVDIKVASRDRVAKLSDVISALNLVVSQSKETKRPTVILLAMSISRSKLLDSIVQKIVDQGIPVITSAGNDGRLACSNSPSSASGSLSVGSIDDATNKIAGFSNWGACIDIFSSGVDVTTTGNTGNTATKASGTSVSAGIVAGLTAYYMGTGKSGFEAVQMIKQVSTDGIIEGLLLKPYTQNKIAHLDSSGSSL</sequence>
<keyword evidence="3 5" id="KW-0378">Hydrolase</keyword>
<protein>
    <recommendedName>
        <fullName evidence="7">Peptidase S8/S53 domain-containing protein</fullName>
    </recommendedName>
</protein>
<dbReference type="InterPro" id="IPR036852">
    <property type="entry name" value="Peptidase_S8/S53_dom_sf"/>
</dbReference>
<dbReference type="InterPro" id="IPR000209">
    <property type="entry name" value="Peptidase_S8/S53_dom"/>
</dbReference>
<name>A0AAV5QM91_9ASCO</name>
<feature type="active site" description="Charge relay system" evidence="5">
    <location>
        <position position="171"/>
    </location>
</feature>
<evidence type="ECO:0000256" key="5">
    <source>
        <dbReference type="PROSITE-ProRule" id="PRU01240"/>
    </source>
</evidence>
<dbReference type="GO" id="GO:0006508">
    <property type="term" value="P:proteolysis"/>
    <property type="evidence" value="ECO:0007669"/>
    <property type="project" value="UniProtKB-KW"/>
</dbReference>
<feature type="signal peptide" evidence="6">
    <location>
        <begin position="1"/>
        <end position="18"/>
    </location>
</feature>
<dbReference type="PRINTS" id="PR00723">
    <property type="entry name" value="SUBTILISIN"/>
</dbReference>
<evidence type="ECO:0000256" key="4">
    <source>
        <dbReference type="ARBA" id="ARBA00022825"/>
    </source>
</evidence>
<dbReference type="Proteomes" id="UP001360560">
    <property type="component" value="Unassembled WGS sequence"/>
</dbReference>
<keyword evidence="9" id="KW-1185">Reference proteome</keyword>
<gene>
    <name evidence="8" type="ORF">DASC09_033130</name>
</gene>
<evidence type="ECO:0000256" key="2">
    <source>
        <dbReference type="ARBA" id="ARBA00022670"/>
    </source>
</evidence>
<dbReference type="PROSITE" id="PS00136">
    <property type="entry name" value="SUBTILASE_ASP"/>
    <property type="match status" value="1"/>
</dbReference>
<dbReference type="GeneID" id="90073963"/>
<feature type="active site" description="Charge relay system" evidence="5">
    <location>
        <position position="326"/>
    </location>
</feature>
<keyword evidence="4 5" id="KW-0720">Serine protease</keyword>
<dbReference type="Pfam" id="PF00082">
    <property type="entry name" value="Peptidase_S8"/>
    <property type="match status" value="1"/>
</dbReference>
<evidence type="ECO:0000313" key="9">
    <source>
        <dbReference type="Proteomes" id="UP001360560"/>
    </source>
</evidence>
<comment type="caution">
    <text evidence="8">The sequence shown here is derived from an EMBL/GenBank/DDBJ whole genome shotgun (WGS) entry which is preliminary data.</text>
</comment>
<evidence type="ECO:0000313" key="8">
    <source>
        <dbReference type="EMBL" id="GMM35988.1"/>
    </source>
</evidence>
<dbReference type="PANTHER" id="PTHR43806:SF13">
    <property type="entry name" value="SUBTILASE-TYPE PROTEINASE RRT12"/>
    <property type="match status" value="1"/>
</dbReference>
<keyword evidence="2 5" id="KW-0645">Protease</keyword>
<accession>A0AAV5QM91</accession>
<dbReference type="GO" id="GO:0004252">
    <property type="term" value="F:serine-type endopeptidase activity"/>
    <property type="evidence" value="ECO:0007669"/>
    <property type="project" value="UniProtKB-UniRule"/>
</dbReference>
<dbReference type="EMBL" id="BTFZ01000011">
    <property type="protein sequence ID" value="GMM35988.1"/>
    <property type="molecule type" value="Genomic_DNA"/>
</dbReference>
<feature type="active site" description="Charge relay system" evidence="5">
    <location>
        <position position="139"/>
    </location>
</feature>
<dbReference type="SUPFAM" id="SSF52743">
    <property type="entry name" value="Subtilisin-like"/>
    <property type="match status" value="1"/>
</dbReference>
<organism evidence="8 9">
    <name type="scientific">Saccharomycopsis crataegensis</name>
    <dbReference type="NCBI Taxonomy" id="43959"/>
    <lineage>
        <taxon>Eukaryota</taxon>
        <taxon>Fungi</taxon>
        <taxon>Dikarya</taxon>
        <taxon>Ascomycota</taxon>
        <taxon>Saccharomycotina</taxon>
        <taxon>Saccharomycetes</taxon>
        <taxon>Saccharomycopsidaceae</taxon>
        <taxon>Saccharomycopsis</taxon>
    </lineage>
</organism>
<evidence type="ECO:0000256" key="6">
    <source>
        <dbReference type="SAM" id="SignalP"/>
    </source>
</evidence>
<keyword evidence="6" id="KW-0732">Signal</keyword>
<reference evidence="8 9" key="1">
    <citation type="journal article" date="2023" name="Elife">
        <title>Identification of key yeast species and microbe-microbe interactions impacting larval growth of Drosophila in the wild.</title>
        <authorList>
            <person name="Mure A."/>
            <person name="Sugiura Y."/>
            <person name="Maeda R."/>
            <person name="Honda K."/>
            <person name="Sakurai N."/>
            <person name="Takahashi Y."/>
            <person name="Watada M."/>
            <person name="Katoh T."/>
            <person name="Gotoh A."/>
            <person name="Gotoh Y."/>
            <person name="Taniguchi I."/>
            <person name="Nakamura K."/>
            <person name="Hayashi T."/>
            <person name="Katayama T."/>
            <person name="Uemura T."/>
            <person name="Hattori Y."/>
        </authorList>
    </citation>
    <scope>NUCLEOTIDE SEQUENCE [LARGE SCALE GENOMIC DNA]</scope>
    <source>
        <strain evidence="8 9">SC-9</strain>
    </source>
</reference>
<feature type="chain" id="PRO_5043842844" description="Peptidase S8/S53 domain-containing protein" evidence="6">
    <location>
        <begin position="19"/>
        <end position="385"/>
    </location>
</feature>
<proteinExistence type="inferred from homology"/>
<evidence type="ECO:0000259" key="7">
    <source>
        <dbReference type="Pfam" id="PF00082"/>
    </source>
</evidence>
<dbReference type="InterPro" id="IPR015500">
    <property type="entry name" value="Peptidase_S8_subtilisin-rel"/>
</dbReference>
<evidence type="ECO:0000256" key="1">
    <source>
        <dbReference type="ARBA" id="ARBA00011073"/>
    </source>
</evidence>
<dbReference type="InterPro" id="IPR050131">
    <property type="entry name" value="Peptidase_S8_subtilisin-like"/>
</dbReference>
<evidence type="ECO:0000256" key="3">
    <source>
        <dbReference type="ARBA" id="ARBA00022801"/>
    </source>
</evidence>
<comment type="similarity">
    <text evidence="1 5">Belongs to the peptidase S8 family.</text>
</comment>
<dbReference type="AlphaFoldDB" id="A0AAV5QM91"/>
<dbReference type="Gene3D" id="3.40.50.200">
    <property type="entry name" value="Peptidase S8/S53 domain"/>
    <property type="match status" value="1"/>
</dbReference>
<dbReference type="PANTHER" id="PTHR43806">
    <property type="entry name" value="PEPTIDASE S8"/>
    <property type="match status" value="1"/>
</dbReference>
<feature type="domain" description="Peptidase S8/S53" evidence="7">
    <location>
        <begin position="131"/>
        <end position="341"/>
    </location>
</feature>
<dbReference type="RefSeq" id="XP_064852984.1">
    <property type="nucleotide sequence ID" value="XM_064996912.1"/>
</dbReference>
<dbReference type="PROSITE" id="PS51892">
    <property type="entry name" value="SUBTILASE"/>
    <property type="match status" value="1"/>
</dbReference>
<dbReference type="InterPro" id="IPR023827">
    <property type="entry name" value="Peptidase_S8_Asp-AS"/>
</dbReference>